<evidence type="ECO:0000313" key="1">
    <source>
        <dbReference type="EMBL" id="KAG2424928.1"/>
    </source>
</evidence>
<protein>
    <submittedName>
        <fullName evidence="1">Uncharacterized protein</fullName>
    </submittedName>
</protein>
<dbReference type="AlphaFoldDB" id="A0A835SCU5"/>
<gene>
    <name evidence="1" type="ORF">HXX76_014086</name>
</gene>
<keyword evidence="2" id="KW-1185">Reference proteome</keyword>
<organism evidence="1 2">
    <name type="scientific">Chlamydomonas incerta</name>
    <dbReference type="NCBI Taxonomy" id="51695"/>
    <lineage>
        <taxon>Eukaryota</taxon>
        <taxon>Viridiplantae</taxon>
        <taxon>Chlorophyta</taxon>
        <taxon>core chlorophytes</taxon>
        <taxon>Chlorophyceae</taxon>
        <taxon>CS clade</taxon>
        <taxon>Chlamydomonadales</taxon>
        <taxon>Chlamydomonadaceae</taxon>
        <taxon>Chlamydomonas</taxon>
    </lineage>
</organism>
<comment type="caution">
    <text evidence="1">The sequence shown here is derived from an EMBL/GenBank/DDBJ whole genome shotgun (WGS) entry which is preliminary data.</text>
</comment>
<accession>A0A835SCU5</accession>
<evidence type="ECO:0000313" key="2">
    <source>
        <dbReference type="Proteomes" id="UP000650467"/>
    </source>
</evidence>
<name>A0A835SCU5_CHLIN</name>
<dbReference type="EMBL" id="JAEHOC010000060">
    <property type="protein sequence ID" value="KAG2424928.1"/>
    <property type="molecule type" value="Genomic_DNA"/>
</dbReference>
<proteinExistence type="predicted"/>
<reference evidence="1" key="1">
    <citation type="journal article" date="2020" name="bioRxiv">
        <title>Comparative genomics of Chlamydomonas.</title>
        <authorList>
            <person name="Craig R.J."/>
            <person name="Hasan A.R."/>
            <person name="Ness R.W."/>
            <person name="Keightley P.D."/>
        </authorList>
    </citation>
    <scope>NUCLEOTIDE SEQUENCE</scope>
    <source>
        <strain evidence="1">SAG 7.73</strain>
    </source>
</reference>
<dbReference type="Proteomes" id="UP000650467">
    <property type="component" value="Unassembled WGS sequence"/>
</dbReference>
<sequence length="577" mass="64075">MDLATLAAITPTVVVSHPLYGTCVTGCWLQMWEVSVCRKTQRIESAPLEGFMGMARCDPDVPFLIKDPDQRIFIGGHAQQNLACMLATLLPKVPITAFLRHLDGNPTNNIATNLFWAESWEGMCLRPLYRSLVAYSPITGEELDSYSDTLSAAIAIVCSIRHSSGVAPSVDKVQHNLEAAIASSSGCSSGGDSSSRPVLYGCRWRVVEVEVLEDEHWHSHSPYIGGADLPLTVMVSNRGRMLRSNSTVSLGRKDAVYPQHRYFEAVFVDYDNVLKVYRLPAAAAVFKVFVGPLPLERRAVMREGAPLLQDGTYRCWAEDIETESVTRRAWSEHACDMPEEMRLCKDTPVHYVCSREVVVFPELACAAQVRGGVVTAFDAIFVPTLGSMAWFPGDAVYLTRPLRECYRDRLEGVTARKMPVQQFVWTVLAGRELPEGCTVRPKNLNEADLRLCNLACVNHKAHHAKRPGTQIVPRPLSEKCGMAVLPRHVLLQHAADATDGTRFVLALPNRPVVKGAGPHALTEKLVPILTEYYEAKGRDFSSEYAEYARLVLEFDQISTITKETASMWEAARSVRWV</sequence>